<name>A0ABR5SYE4_9BACL</name>
<accession>A0ABR5SYE4</accession>
<organism evidence="1 2">
    <name type="scientific">Paenibacillus jilunlii</name>
    <dbReference type="NCBI Taxonomy" id="682956"/>
    <lineage>
        <taxon>Bacteria</taxon>
        <taxon>Bacillati</taxon>
        <taxon>Bacillota</taxon>
        <taxon>Bacilli</taxon>
        <taxon>Bacillales</taxon>
        <taxon>Paenibacillaceae</taxon>
        <taxon>Paenibacillus</taxon>
    </lineage>
</organism>
<sequence>MKKSSFLVVSDSEAVISFDMPKMRGEKAKQRNLSPFVLRNGGILPIKGFPVRISRGSIVS</sequence>
<protein>
    <submittedName>
        <fullName evidence="1">Uncharacterized protein</fullName>
    </submittedName>
</protein>
<proteinExistence type="predicted"/>
<keyword evidence="2" id="KW-1185">Reference proteome</keyword>
<evidence type="ECO:0000313" key="1">
    <source>
        <dbReference type="EMBL" id="KWX77603.1"/>
    </source>
</evidence>
<gene>
    <name evidence="1" type="ORF">AML91_07420</name>
</gene>
<evidence type="ECO:0000313" key="2">
    <source>
        <dbReference type="Proteomes" id="UP000070252"/>
    </source>
</evidence>
<reference evidence="1 2" key="1">
    <citation type="submission" date="2015-08" db="EMBL/GenBank/DDBJ databases">
        <title>Genome of Paenibacillus jilunlii.</title>
        <authorList>
            <person name="Sant'Anna F.H."/>
            <person name="Ambrosini A."/>
            <person name="Souza R."/>
            <person name="Bach E."/>
            <person name="Fernandes G."/>
            <person name="Balsanelli E."/>
            <person name="Baura V.A."/>
            <person name="Pedrosa F.O."/>
            <person name="Souza E.M."/>
            <person name="Passaglia L."/>
        </authorList>
    </citation>
    <scope>NUCLEOTIDE SEQUENCE [LARGE SCALE GENOMIC DNA]</scope>
    <source>
        <strain evidence="1 2">DSM 23019</strain>
    </source>
</reference>
<dbReference type="EMBL" id="LIPY01000100">
    <property type="protein sequence ID" value="KWX77603.1"/>
    <property type="molecule type" value="Genomic_DNA"/>
</dbReference>
<comment type="caution">
    <text evidence="1">The sequence shown here is derived from an EMBL/GenBank/DDBJ whole genome shotgun (WGS) entry which is preliminary data.</text>
</comment>
<dbReference type="Proteomes" id="UP000070252">
    <property type="component" value="Unassembled WGS sequence"/>
</dbReference>